<comment type="caution">
    <text evidence="6">The sequence shown here is derived from an EMBL/GenBank/DDBJ whole genome shotgun (WGS) entry which is preliminary data.</text>
</comment>
<keyword evidence="2" id="KW-0653">Protein transport</keyword>
<gene>
    <name evidence="6" type="ORF">HOO65_080040</name>
</gene>
<dbReference type="Pfam" id="PF23556">
    <property type="entry name" value="TPR_Vps41"/>
    <property type="match status" value="2"/>
</dbReference>
<organism evidence="6 7">
    <name type="scientific">Ceratocystis lukuohia</name>
    <dbReference type="NCBI Taxonomy" id="2019550"/>
    <lineage>
        <taxon>Eukaryota</taxon>
        <taxon>Fungi</taxon>
        <taxon>Dikarya</taxon>
        <taxon>Ascomycota</taxon>
        <taxon>Pezizomycotina</taxon>
        <taxon>Sordariomycetes</taxon>
        <taxon>Hypocreomycetidae</taxon>
        <taxon>Microascales</taxon>
        <taxon>Ceratocystidaceae</taxon>
        <taxon>Ceratocystis</taxon>
    </lineage>
</organism>
<dbReference type="InterPro" id="IPR015943">
    <property type="entry name" value="WD40/YVTN_repeat-like_dom_sf"/>
</dbReference>
<dbReference type="Pfam" id="PF23411">
    <property type="entry name" value="Beta-prop_Vps41"/>
    <property type="match status" value="2"/>
</dbReference>
<feature type="domain" description="Vps41 beta-propeller" evidence="5">
    <location>
        <begin position="509"/>
        <end position="660"/>
    </location>
</feature>
<feature type="region of interest" description="Disordered" evidence="4">
    <location>
        <begin position="582"/>
        <end position="622"/>
    </location>
</feature>
<evidence type="ECO:0000256" key="4">
    <source>
        <dbReference type="SAM" id="MobiDB-lite"/>
    </source>
</evidence>
<sequence length="1419" mass="154451">MAGSDSSKGSPPGSSTPRLAIEAESESPSASESQASTGAGVAEVQSPSVDEESISPIQQTAPCLAKSNESTASTTTNPIMSQDIPFAPLSDSPGPSVTAHNEGSQHSTGSPPTPHTVTDVETTDDDQSQDGGPDDDDNDNDNGDDEDEDDNSDEQSTEEESEDEDESEDSDEEEEPQLKTARLTTNLGPIYRNGDATSAFLVGGDKMIVGTHNGNIHVLQLPIFQNVRVYHAHSASVTAISISPFPPPIFSQPNAESGSLASAVPSTLIEPLRRANSIASTHTTSTLPRSANARSPAPVPNIPSNNIYIATSSTDGNVCIQSLIDPKDVQLRNFARPVQAVALSPDYRNDRTYLSGGLAGNLIVTIGGSPGRSTSTTIGTAAATASGWLGSIGLGSGSGKDTILHSGEGPISTIKWSLSGKYVAWLNEFGIKIMRSRLHLDAADAPEDAWKRIGHIDRPQTEEWDTMASVWKGRAEWIDEKSIETETATLNSLNKTDTSSSSKSTSMLKSKTIERLVVGWGGTIWIIHVHPGAIGVGKHVGERIPGRAEIANVLRMDCIISGFSFFSTNLLLVLAFCQPENDDEDEHRDGHDNTDGQNTPKTRLRSGSEPSGGIKRRQNNKPPELRLIDLDSQFEVDKVGLILSRYERLSCNDYCLGVLPAMEEPVGGAAKGALETIAGLGTDMWNAATNPMALFSSAASVTTRDSNDDTMSRISSTTSGILASTGPSTSNGPGSLNPNMAKPGMKIFIHSPYDCILAMKRDLGDRLEWLLGQKEYQQAWELLDSHPEILDTPFSSSLASASDESHMPDDNSSVTATSSAKSPYSPTEKEKRRVGELWIRSIVEAGRWREAGEVCSRVLTTGDRWEKWVWTFAGAHKFDEIVHHIPSSPMSPPIPPACYEVILGHYIKTDKPRMRDLLLQWPTELFDISAITTTLENQLKFRDVREDSVEAREVGRDWRIVVACLARLHEANGRTREALKHHIRLKDADAAFRLIRQGHLAEVVADDIPSFIGLRVEPDFMGEKDLEEATSEAITLLVDEARHGLVKPSVVVKQLMAKDLRLYTFFYLRGLWTGAGVCDADEGGNAIATTNGTADRLVIESKSLVDEFADLAVSLFATHDRNLLLAFLRTSTSYAFEAAVKECEKRSYDDELVFLYSKTGEMKKALFLIIDRLHDVSKAISFAKEQDDPDLWEDLLNYSMDKPRFIRGLLEQVGTALDPIRLVKRIPEGLEIDGLREGLGHMLREHEIMCSISEGVARVLRSEVSAAQKDLRIGQRRGVKFDVASDYSFMSEKAEGGAAAQPLAAKKRDIFGQEIEDDDLNTDHLHPAIEAQPGHCAKCHRAFSEFEEETLVGFPGRRVDQDLITGMGDNTGGGYLIGSKEQQGRPRPDFFLLLSAAYGTKNPGWGGPNSKIRSSHAEF</sequence>
<dbReference type="InterPro" id="IPR057780">
    <property type="entry name" value="Beta-prop_Vps41"/>
</dbReference>
<dbReference type="GeneID" id="98120777"/>
<dbReference type="InterPro" id="IPR045111">
    <property type="entry name" value="Vps41/Vps8"/>
</dbReference>
<dbReference type="InterPro" id="IPR000547">
    <property type="entry name" value="Clathrin_H-chain/VPS_repeat"/>
</dbReference>
<dbReference type="PANTHER" id="PTHR12616">
    <property type="entry name" value="VACUOLAR PROTEIN SORTING VPS41"/>
    <property type="match status" value="1"/>
</dbReference>
<dbReference type="SUPFAM" id="SSF50978">
    <property type="entry name" value="WD40 repeat-like"/>
    <property type="match status" value="1"/>
</dbReference>
<feature type="domain" description="Vps41 beta-propeller" evidence="5">
    <location>
        <begin position="304"/>
        <end position="435"/>
    </location>
</feature>
<feature type="compositionally biased region" description="Polar residues" evidence="4">
    <location>
        <begin position="55"/>
        <end position="80"/>
    </location>
</feature>
<evidence type="ECO:0000313" key="7">
    <source>
        <dbReference type="Proteomes" id="UP001610728"/>
    </source>
</evidence>
<dbReference type="EMBL" id="JABSNW010000008">
    <property type="protein sequence ID" value="KAL2885090.1"/>
    <property type="molecule type" value="Genomic_DNA"/>
</dbReference>
<feature type="region of interest" description="Disordered" evidence="4">
    <location>
        <begin position="794"/>
        <end position="828"/>
    </location>
</feature>
<dbReference type="InterPro" id="IPR036322">
    <property type="entry name" value="WD40_repeat_dom_sf"/>
</dbReference>
<feature type="repeat" description="CHCR" evidence="3">
    <location>
        <begin position="1107"/>
        <end position="1208"/>
    </location>
</feature>
<proteinExistence type="predicted"/>
<evidence type="ECO:0000313" key="6">
    <source>
        <dbReference type="EMBL" id="KAL2885090.1"/>
    </source>
</evidence>
<dbReference type="RefSeq" id="XP_070856271.1">
    <property type="nucleotide sequence ID" value="XM_071004114.1"/>
</dbReference>
<evidence type="ECO:0000256" key="3">
    <source>
        <dbReference type="PROSITE-ProRule" id="PRU01006"/>
    </source>
</evidence>
<keyword evidence="7" id="KW-1185">Reference proteome</keyword>
<feature type="compositionally biased region" description="Acidic residues" evidence="4">
    <location>
        <begin position="121"/>
        <end position="175"/>
    </location>
</feature>
<dbReference type="PROSITE" id="PS50236">
    <property type="entry name" value="CHCR"/>
    <property type="match status" value="1"/>
</dbReference>
<dbReference type="Gene3D" id="1.25.40.10">
    <property type="entry name" value="Tetratricopeptide repeat domain"/>
    <property type="match status" value="1"/>
</dbReference>
<dbReference type="Gene3D" id="2.130.10.10">
    <property type="entry name" value="YVTN repeat-like/Quinoprotein amine dehydrogenase"/>
    <property type="match status" value="1"/>
</dbReference>
<dbReference type="InterPro" id="IPR011990">
    <property type="entry name" value="TPR-like_helical_dom_sf"/>
</dbReference>
<evidence type="ECO:0000256" key="2">
    <source>
        <dbReference type="ARBA" id="ARBA00022927"/>
    </source>
</evidence>
<dbReference type="PANTHER" id="PTHR12616:SF1">
    <property type="entry name" value="VACUOLAR PROTEIN SORTING-ASSOCIATED PROTEIN 41 HOMOLOG"/>
    <property type="match status" value="1"/>
</dbReference>
<evidence type="ECO:0000256" key="1">
    <source>
        <dbReference type="ARBA" id="ARBA00022448"/>
    </source>
</evidence>
<dbReference type="SMART" id="SM00299">
    <property type="entry name" value="CLH"/>
    <property type="match status" value="1"/>
</dbReference>
<feature type="region of interest" description="Disordered" evidence="4">
    <location>
        <begin position="1"/>
        <end position="186"/>
    </location>
</feature>
<feature type="compositionally biased region" description="Low complexity" evidence="4">
    <location>
        <begin position="1"/>
        <end position="36"/>
    </location>
</feature>
<dbReference type="Proteomes" id="UP001610728">
    <property type="component" value="Unassembled WGS sequence"/>
</dbReference>
<accession>A0ABR4M9Z9</accession>
<name>A0ABR4M9Z9_9PEZI</name>
<feature type="compositionally biased region" description="Polar residues" evidence="4">
    <location>
        <begin position="810"/>
        <end position="825"/>
    </location>
</feature>
<evidence type="ECO:0000259" key="5">
    <source>
        <dbReference type="Pfam" id="PF23411"/>
    </source>
</evidence>
<feature type="compositionally biased region" description="Polar residues" evidence="4">
    <location>
        <begin position="93"/>
        <end position="110"/>
    </location>
</feature>
<protein>
    <recommendedName>
        <fullName evidence="5">Vps41 beta-propeller domain-containing protein</fullName>
    </recommendedName>
</protein>
<keyword evidence="1" id="KW-0813">Transport</keyword>
<reference evidence="6 7" key="1">
    <citation type="submission" date="2020-05" db="EMBL/GenBank/DDBJ databases">
        <title>Ceratocystis lukuohia genome.</title>
        <authorList>
            <person name="Harrington T.C."/>
            <person name="Kim K."/>
            <person name="Mayers C.G."/>
        </authorList>
    </citation>
    <scope>NUCLEOTIDE SEQUENCE [LARGE SCALE GENOMIC DNA]</scope>
    <source>
        <strain evidence="6 7">C4212</strain>
    </source>
</reference>